<sequence length="194" mass="22069">MDYCFFDGSLRDKIICDLNKTPDLSQQLPHNCPKCGNPVDGQYCQGCALLRKNFKEDLFTYCIENGTLQCFQDTFESSNNNTNVVNAPQEPFVVKQDPDKNSSQSAHYGDNCPPKVSIIPNPEPCNNQTIDELPQTLRSFDPTCYSRDENSFTYDSKSNIVHDSPNVFNPPPQPPTYSYEFYGNDAYYFHDCPL</sequence>
<reference evidence="1" key="1">
    <citation type="journal article" date="2019" name="Sci. Rep.">
        <title>Draft genome of Tanacetum cinerariifolium, the natural source of mosquito coil.</title>
        <authorList>
            <person name="Yamashiro T."/>
            <person name="Shiraishi A."/>
            <person name="Satake H."/>
            <person name="Nakayama K."/>
        </authorList>
    </citation>
    <scope>NUCLEOTIDE SEQUENCE</scope>
</reference>
<name>A0A6L2LMY3_TANCI</name>
<organism evidence="1">
    <name type="scientific">Tanacetum cinerariifolium</name>
    <name type="common">Dalmatian daisy</name>
    <name type="synonym">Chrysanthemum cinerariifolium</name>
    <dbReference type="NCBI Taxonomy" id="118510"/>
    <lineage>
        <taxon>Eukaryota</taxon>
        <taxon>Viridiplantae</taxon>
        <taxon>Streptophyta</taxon>
        <taxon>Embryophyta</taxon>
        <taxon>Tracheophyta</taxon>
        <taxon>Spermatophyta</taxon>
        <taxon>Magnoliopsida</taxon>
        <taxon>eudicotyledons</taxon>
        <taxon>Gunneridae</taxon>
        <taxon>Pentapetalae</taxon>
        <taxon>asterids</taxon>
        <taxon>campanulids</taxon>
        <taxon>Asterales</taxon>
        <taxon>Asteraceae</taxon>
        <taxon>Asteroideae</taxon>
        <taxon>Anthemideae</taxon>
        <taxon>Anthemidinae</taxon>
        <taxon>Tanacetum</taxon>
    </lineage>
</organism>
<dbReference type="AlphaFoldDB" id="A0A6L2LMY3"/>
<proteinExistence type="predicted"/>
<dbReference type="EMBL" id="BKCJ010004572">
    <property type="protein sequence ID" value="GEU61852.1"/>
    <property type="molecule type" value="Genomic_DNA"/>
</dbReference>
<accession>A0A6L2LMY3</accession>
<comment type="caution">
    <text evidence="1">The sequence shown here is derived from an EMBL/GenBank/DDBJ whole genome shotgun (WGS) entry which is preliminary data.</text>
</comment>
<gene>
    <name evidence="1" type="ORF">Tci_033830</name>
</gene>
<evidence type="ECO:0000313" key="1">
    <source>
        <dbReference type="EMBL" id="GEU61852.1"/>
    </source>
</evidence>
<protein>
    <submittedName>
        <fullName evidence="1">Uncharacterized protein</fullName>
    </submittedName>
</protein>